<evidence type="ECO:0000259" key="1">
    <source>
        <dbReference type="Pfam" id="PF00239"/>
    </source>
</evidence>
<gene>
    <name evidence="2" type="ORF">PAECIP111893_04000</name>
</gene>
<dbReference type="InterPro" id="IPR006119">
    <property type="entry name" value="Resolv_N"/>
</dbReference>
<accession>A0ABM9CKL4</accession>
<sequence length="127" mass="14719">MSYKAFKSNSSKKFLGFCEQKGFIYSVQLAVYKFDRFSRKRDDHVIYKALLNQCGVKVISVTEQTEAETPQDMLLEGMLEVISEFFNANLATEVRKGMTQNAKQGFLQMAASSEDDSRLFFYCYERR</sequence>
<protein>
    <recommendedName>
        <fullName evidence="1">Resolvase/invertase-type recombinase catalytic domain-containing protein</fullName>
    </recommendedName>
</protein>
<dbReference type="RefSeq" id="WP_236344345.1">
    <property type="nucleotide sequence ID" value="NZ_CAKMMF010000025.1"/>
</dbReference>
<dbReference type="Proteomes" id="UP000838686">
    <property type="component" value="Unassembled WGS sequence"/>
</dbReference>
<proteinExistence type="predicted"/>
<organism evidence="2 3">
    <name type="scientific">Paenibacillus plantiphilus</name>
    <dbReference type="NCBI Taxonomy" id="2905650"/>
    <lineage>
        <taxon>Bacteria</taxon>
        <taxon>Bacillati</taxon>
        <taxon>Bacillota</taxon>
        <taxon>Bacilli</taxon>
        <taxon>Bacillales</taxon>
        <taxon>Paenibacillaceae</taxon>
        <taxon>Paenibacillus</taxon>
    </lineage>
</organism>
<dbReference type="InterPro" id="IPR036162">
    <property type="entry name" value="Resolvase-like_N_sf"/>
</dbReference>
<evidence type="ECO:0000313" key="2">
    <source>
        <dbReference type="EMBL" id="CAH1215668.1"/>
    </source>
</evidence>
<feature type="domain" description="Resolvase/invertase-type recombinase catalytic" evidence="1">
    <location>
        <begin position="28"/>
        <end position="105"/>
    </location>
</feature>
<reference evidence="2" key="1">
    <citation type="submission" date="2022-01" db="EMBL/GenBank/DDBJ databases">
        <authorList>
            <person name="Criscuolo A."/>
        </authorList>
    </citation>
    <scope>NUCLEOTIDE SEQUENCE</scope>
    <source>
        <strain evidence="2">CIP111893</strain>
    </source>
</reference>
<keyword evidence="3" id="KW-1185">Reference proteome</keyword>
<dbReference type="SUPFAM" id="SSF53041">
    <property type="entry name" value="Resolvase-like"/>
    <property type="match status" value="1"/>
</dbReference>
<name>A0ABM9CKL4_9BACL</name>
<dbReference type="Pfam" id="PF00239">
    <property type="entry name" value="Resolvase"/>
    <property type="match status" value="1"/>
</dbReference>
<comment type="caution">
    <text evidence="2">The sequence shown here is derived from an EMBL/GenBank/DDBJ whole genome shotgun (WGS) entry which is preliminary data.</text>
</comment>
<dbReference type="EMBL" id="CAKMMF010000025">
    <property type="protein sequence ID" value="CAH1215668.1"/>
    <property type="molecule type" value="Genomic_DNA"/>
</dbReference>
<dbReference type="Gene3D" id="3.40.50.1390">
    <property type="entry name" value="Resolvase, N-terminal catalytic domain"/>
    <property type="match status" value="1"/>
</dbReference>
<evidence type="ECO:0000313" key="3">
    <source>
        <dbReference type="Proteomes" id="UP000838686"/>
    </source>
</evidence>